<dbReference type="GO" id="GO:0000976">
    <property type="term" value="F:transcription cis-regulatory region binding"/>
    <property type="evidence" value="ECO:0007669"/>
    <property type="project" value="TreeGrafter"/>
</dbReference>
<evidence type="ECO:0000256" key="1">
    <source>
        <dbReference type="ARBA" id="ARBA00023015"/>
    </source>
</evidence>
<sequence length="215" mass="23285">MPLISAADVARPREQTARRRNIIAAARRAIVARGVRGLRVKDVAAQAGISAGLVSYYFPELDRLLVDVHQDSVDRFYWGRLRTIEGLADGAARLRALVAGGLPVGADDEICHCLYELHLHAARDETHAGLMTDLFDREVALYASVLRRGEQEGEFVLSAPAEDVAATAVVLEDAYGLHIVARNRSIDRRRAATLLLSCLGTMTGTVLLDPGCSIG</sequence>
<dbReference type="SUPFAM" id="SSF48498">
    <property type="entry name" value="Tetracyclin repressor-like, C-terminal domain"/>
    <property type="match status" value="1"/>
</dbReference>
<dbReference type="InterPro" id="IPR001647">
    <property type="entry name" value="HTH_TetR"/>
</dbReference>
<evidence type="ECO:0000256" key="2">
    <source>
        <dbReference type="ARBA" id="ARBA00023125"/>
    </source>
</evidence>
<dbReference type="GO" id="GO:0003700">
    <property type="term" value="F:DNA-binding transcription factor activity"/>
    <property type="evidence" value="ECO:0007669"/>
    <property type="project" value="TreeGrafter"/>
</dbReference>
<accession>A0A1H9YWL7</accession>
<dbReference type="Pfam" id="PF00440">
    <property type="entry name" value="TetR_N"/>
    <property type="match status" value="1"/>
</dbReference>
<dbReference type="InterPro" id="IPR009057">
    <property type="entry name" value="Homeodomain-like_sf"/>
</dbReference>
<evidence type="ECO:0000313" key="7">
    <source>
        <dbReference type="Proteomes" id="UP000198507"/>
    </source>
</evidence>
<dbReference type="AlphaFoldDB" id="A0A1H9YWL7"/>
<keyword evidence="3" id="KW-0804">Transcription</keyword>
<protein>
    <submittedName>
        <fullName evidence="6">DNA-binding transcriptional regulator YbjK</fullName>
    </submittedName>
</protein>
<organism evidence="6 7">
    <name type="scientific">Geodermatophilus poikilotrophus</name>
    <dbReference type="NCBI Taxonomy" id="1333667"/>
    <lineage>
        <taxon>Bacteria</taxon>
        <taxon>Bacillati</taxon>
        <taxon>Actinomycetota</taxon>
        <taxon>Actinomycetes</taxon>
        <taxon>Geodermatophilales</taxon>
        <taxon>Geodermatophilaceae</taxon>
        <taxon>Geodermatophilus</taxon>
    </lineage>
</organism>
<dbReference type="PANTHER" id="PTHR30055">
    <property type="entry name" value="HTH-TYPE TRANSCRIPTIONAL REGULATOR RUTR"/>
    <property type="match status" value="1"/>
</dbReference>
<evidence type="ECO:0000313" key="6">
    <source>
        <dbReference type="EMBL" id="SES73512.1"/>
    </source>
</evidence>
<gene>
    <name evidence="6" type="ORF">SAMN04488546_0313</name>
</gene>
<dbReference type="Proteomes" id="UP000198507">
    <property type="component" value="Unassembled WGS sequence"/>
</dbReference>
<dbReference type="PANTHER" id="PTHR30055:SF234">
    <property type="entry name" value="HTH-TYPE TRANSCRIPTIONAL REGULATOR BETI"/>
    <property type="match status" value="1"/>
</dbReference>
<dbReference type="EMBL" id="FOIE01000001">
    <property type="protein sequence ID" value="SES73512.1"/>
    <property type="molecule type" value="Genomic_DNA"/>
</dbReference>
<reference evidence="7" key="1">
    <citation type="submission" date="2016-10" db="EMBL/GenBank/DDBJ databases">
        <authorList>
            <person name="Varghese N."/>
            <person name="Submissions S."/>
        </authorList>
    </citation>
    <scope>NUCLEOTIDE SEQUENCE [LARGE SCALE GENOMIC DNA]</scope>
    <source>
        <strain evidence="7">DSM 44209</strain>
    </source>
</reference>
<dbReference type="PROSITE" id="PS50977">
    <property type="entry name" value="HTH_TETR_2"/>
    <property type="match status" value="1"/>
</dbReference>
<keyword evidence="7" id="KW-1185">Reference proteome</keyword>
<name>A0A1H9YWL7_9ACTN</name>
<evidence type="ECO:0000256" key="3">
    <source>
        <dbReference type="ARBA" id="ARBA00023163"/>
    </source>
</evidence>
<dbReference type="InterPro" id="IPR036271">
    <property type="entry name" value="Tet_transcr_reg_TetR-rel_C_sf"/>
</dbReference>
<dbReference type="SUPFAM" id="SSF46689">
    <property type="entry name" value="Homeodomain-like"/>
    <property type="match status" value="1"/>
</dbReference>
<dbReference type="Gene3D" id="1.10.357.10">
    <property type="entry name" value="Tetracycline Repressor, domain 2"/>
    <property type="match status" value="1"/>
</dbReference>
<proteinExistence type="predicted"/>
<feature type="domain" description="HTH tetR-type" evidence="5">
    <location>
        <begin position="16"/>
        <end position="76"/>
    </location>
</feature>
<dbReference type="RefSeq" id="WP_217638003.1">
    <property type="nucleotide sequence ID" value="NZ_FOIE01000001.1"/>
</dbReference>
<dbReference type="InterPro" id="IPR050109">
    <property type="entry name" value="HTH-type_TetR-like_transc_reg"/>
</dbReference>
<evidence type="ECO:0000256" key="4">
    <source>
        <dbReference type="PROSITE-ProRule" id="PRU00335"/>
    </source>
</evidence>
<evidence type="ECO:0000259" key="5">
    <source>
        <dbReference type="PROSITE" id="PS50977"/>
    </source>
</evidence>
<keyword evidence="1" id="KW-0805">Transcription regulation</keyword>
<feature type="DNA-binding region" description="H-T-H motif" evidence="4">
    <location>
        <begin position="39"/>
        <end position="58"/>
    </location>
</feature>
<keyword evidence="2 4" id="KW-0238">DNA-binding</keyword>